<sequence>MHQQPAFQDILDLTLCDSKLDTTSKNATDILGQDTTPALPSTQNHAIYINAPQSQPDTTHASLIHGPSKSGFPLKYACDMDHCFKHMNDLPGNSKTKIKFKSVYGGIPYVSSTYSDHFKIWKKVKDTLEFASAVAAGHSTEGLWSTVF</sequence>
<protein>
    <submittedName>
        <fullName evidence="1">Uncharacterized protein</fullName>
    </submittedName>
</protein>
<comment type="caution">
    <text evidence="1">The sequence shown here is derived from an EMBL/GenBank/DDBJ whole genome shotgun (WGS) entry which is preliminary data.</text>
</comment>
<name>A0A8H7Y2E8_PSICU</name>
<dbReference type="OrthoDB" id="3070377at2759"/>
<dbReference type="AlphaFoldDB" id="A0A8H7Y2E8"/>
<evidence type="ECO:0000313" key="1">
    <source>
        <dbReference type="EMBL" id="KAG5171207.1"/>
    </source>
</evidence>
<reference evidence="1" key="1">
    <citation type="submission" date="2021-02" db="EMBL/GenBank/DDBJ databases">
        <title>Psilocybe cubensis genome.</title>
        <authorList>
            <person name="Mckernan K.J."/>
            <person name="Crawford S."/>
            <person name="Trippe A."/>
            <person name="Kane L.T."/>
            <person name="Mclaughlin S."/>
        </authorList>
    </citation>
    <scope>NUCLEOTIDE SEQUENCE [LARGE SCALE GENOMIC DNA]</scope>
    <source>
        <strain evidence="1">MGC-MH-2018</strain>
    </source>
</reference>
<proteinExistence type="predicted"/>
<dbReference type="EMBL" id="JAFIQS010000003">
    <property type="protein sequence ID" value="KAG5171207.1"/>
    <property type="molecule type" value="Genomic_DNA"/>
</dbReference>
<accession>A0A8H7Y2E8</accession>
<organism evidence="1">
    <name type="scientific">Psilocybe cubensis</name>
    <name type="common">Psychedelic mushroom</name>
    <name type="synonym">Stropharia cubensis</name>
    <dbReference type="NCBI Taxonomy" id="181762"/>
    <lineage>
        <taxon>Eukaryota</taxon>
        <taxon>Fungi</taxon>
        <taxon>Dikarya</taxon>
        <taxon>Basidiomycota</taxon>
        <taxon>Agaricomycotina</taxon>
        <taxon>Agaricomycetes</taxon>
        <taxon>Agaricomycetidae</taxon>
        <taxon>Agaricales</taxon>
        <taxon>Agaricineae</taxon>
        <taxon>Strophariaceae</taxon>
        <taxon>Psilocybe</taxon>
    </lineage>
</organism>
<gene>
    <name evidence="1" type="ORF">JR316_003292</name>
</gene>